<dbReference type="RefSeq" id="WP_332864244.1">
    <property type="nucleotide sequence ID" value="NZ_JBAFSM010000010.1"/>
</dbReference>
<dbReference type="PROSITE" id="PS50005">
    <property type="entry name" value="TPR"/>
    <property type="match status" value="4"/>
</dbReference>
<dbReference type="Gene3D" id="3.40.50.11380">
    <property type="match status" value="1"/>
</dbReference>
<dbReference type="Pfam" id="PF13414">
    <property type="entry name" value="TPR_11"/>
    <property type="match status" value="1"/>
</dbReference>
<evidence type="ECO:0000313" key="10">
    <source>
        <dbReference type="EMBL" id="MEG3436777.1"/>
    </source>
</evidence>
<feature type="repeat" description="TPR" evidence="8">
    <location>
        <begin position="199"/>
        <end position="232"/>
    </location>
</feature>
<evidence type="ECO:0000259" key="9">
    <source>
        <dbReference type="Pfam" id="PF13844"/>
    </source>
</evidence>
<evidence type="ECO:0000256" key="4">
    <source>
        <dbReference type="ARBA" id="ARBA00022676"/>
    </source>
</evidence>
<feature type="repeat" description="TPR" evidence="8">
    <location>
        <begin position="267"/>
        <end position="300"/>
    </location>
</feature>
<keyword evidence="7 8" id="KW-0802">TPR repeat</keyword>
<evidence type="ECO:0000256" key="2">
    <source>
        <dbReference type="ARBA" id="ARBA00005386"/>
    </source>
</evidence>
<dbReference type="AlphaFoldDB" id="A0AAW9QS53"/>
<dbReference type="Pfam" id="PF13844">
    <property type="entry name" value="Glyco_transf_41"/>
    <property type="match status" value="2"/>
</dbReference>
<comment type="caution">
    <text evidence="10">The sequence shown here is derived from an EMBL/GenBank/DDBJ whole genome shotgun (WGS) entry which is preliminary data.</text>
</comment>
<dbReference type="SUPFAM" id="SSF48452">
    <property type="entry name" value="TPR-like"/>
    <property type="match status" value="2"/>
</dbReference>
<dbReference type="Gene3D" id="1.25.40.10">
    <property type="entry name" value="Tetratricopeptide repeat domain"/>
    <property type="match status" value="2"/>
</dbReference>
<dbReference type="SUPFAM" id="SSF53756">
    <property type="entry name" value="UDP-Glycosyltransferase/glycogen phosphorylase"/>
    <property type="match status" value="1"/>
</dbReference>
<gene>
    <name evidence="10" type="ORF">V0288_06560</name>
</gene>
<evidence type="ECO:0000256" key="7">
    <source>
        <dbReference type="ARBA" id="ARBA00022803"/>
    </source>
</evidence>
<keyword evidence="4" id="KW-0328">Glycosyltransferase</keyword>
<dbReference type="PANTHER" id="PTHR44835">
    <property type="entry name" value="UDP-N-ACETYLGLUCOSAMINE--PEPTIDE N-ACETYLGLUCOSAMINYLTRANSFERASE SPINDLY-RELATED"/>
    <property type="match status" value="1"/>
</dbReference>
<keyword evidence="11" id="KW-1185">Reference proteome</keyword>
<feature type="domain" description="O-GlcNAc transferase C-terminal" evidence="9">
    <location>
        <begin position="685"/>
        <end position="862"/>
    </location>
</feature>
<evidence type="ECO:0000256" key="3">
    <source>
        <dbReference type="ARBA" id="ARBA00011970"/>
    </source>
</evidence>
<evidence type="ECO:0000256" key="8">
    <source>
        <dbReference type="PROSITE-ProRule" id="PRU00339"/>
    </source>
</evidence>
<dbReference type="Proteomes" id="UP001328733">
    <property type="component" value="Unassembled WGS sequence"/>
</dbReference>
<protein>
    <recommendedName>
        <fullName evidence="3">protein O-GlcNAc transferase</fullName>
        <ecNumber evidence="3">2.4.1.255</ecNumber>
    </recommendedName>
</protein>
<keyword evidence="6" id="KW-0677">Repeat</keyword>
<dbReference type="Gene3D" id="3.40.50.2000">
    <property type="entry name" value="Glycogen Phosphorylase B"/>
    <property type="match status" value="1"/>
</dbReference>
<dbReference type="PROSITE" id="PS50293">
    <property type="entry name" value="TPR_REGION"/>
    <property type="match status" value="1"/>
</dbReference>
<comment type="pathway">
    <text evidence="1">Protein modification; protein glycosylation.</text>
</comment>
<evidence type="ECO:0000256" key="6">
    <source>
        <dbReference type="ARBA" id="ARBA00022737"/>
    </source>
</evidence>
<evidence type="ECO:0000256" key="5">
    <source>
        <dbReference type="ARBA" id="ARBA00022679"/>
    </source>
</evidence>
<dbReference type="InterPro" id="IPR029489">
    <property type="entry name" value="OGT/SEC/SPY_C"/>
</dbReference>
<evidence type="ECO:0000256" key="1">
    <source>
        <dbReference type="ARBA" id="ARBA00004922"/>
    </source>
</evidence>
<dbReference type="SMART" id="SM00028">
    <property type="entry name" value="TPR"/>
    <property type="match status" value="7"/>
</dbReference>
<keyword evidence="5" id="KW-0808">Transferase</keyword>
<feature type="repeat" description="TPR" evidence="8">
    <location>
        <begin position="233"/>
        <end position="266"/>
    </location>
</feature>
<proteinExistence type="inferred from homology"/>
<accession>A0AAW9QS53</accession>
<organism evidence="10 11">
    <name type="scientific">Pannus brasiliensis CCIBt3594</name>
    <dbReference type="NCBI Taxonomy" id="1427578"/>
    <lineage>
        <taxon>Bacteria</taxon>
        <taxon>Bacillati</taxon>
        <taxon>Cyanobacteriota</taxon>
        <taxon>Cyanophyceae</taxon>
        <taxon>Oscillatoriophycideae</taxon>
        <taxon>Chroococcales</taxon>
        <taxon>Microcystaceae</taxon>
        <taxon>Pannus</taxon>
    </lineage>
</organism>
<dbReference type="InterPro" id="IPR011990">
    <property type="entry name" value="TPR-like_helical_dom_sf"/>
</dbReference>
<reference evidence="10 11" key="1">
    <citation type="submission" date="2024-01" db="EMBL/GenBank/DDBJ databases">
        <title>Genomic insights into the taxonomy and metabolism of the cyanobacterium Pannus brasiliensis CCIBt3594.</title>
        <authorList>
            <person name="Machado M."/>
            <person name="Botero N.B."/>
            <person name="Andreote A.P.D."/>
            <person name="Feitosa A.M.T."/>
            <person name="Popin R."/>
            <person name="Sivonen K."/>
            <person name="Fiore M.F."/>
        </authorList>
    </citation>
    <scope>NUCLEOTIDE SEQUENCE [LARGE SCALE GENOMIC DNA]</scope>
    <source>
        <strain evidence="10 11">CCIBt3594</strain>
    </source>
</reference>
<dbReference type="Pfam" id="PF13181">
    <property type="entry name" value="TPR_8"/>
    <property type="match status" value="2"/>
</dbReference>
<dbReference type="EC" id="2.4.1.255" evidence="3"/>
<dbReference type="GO" id="GO:0097363">
    <property type="term" value="F:protein O-acetylglucosaminyltransferase activity"/>
    <property type="evidence" value="ECO:0007669"/>
    <property type="project" value="UniProtKB-EC"/>
</dbReference>
<sequence length="891" mass="104087">MLDLETYREPQMIAIDNEMRTALDRSLDCQDYEETIALCQRAIESEPENGAYYGYLGLGYLLLGDEETATEIWMSWVLEAGSSEDLEEILTREIRRTIENGNLPIAKTLYFQLQTLQEDSPEIEKLAGESIANERQRAKEEIERENYAEATRIYENLLAWNDLSAEIWHDIGLLYERQGRYIDAFSCVVKALKIEGDRAEYHYSIGGILEKQYQFQPAIFAYQKAIELEKNFLNAYNRLGNLFYQIGQLEEAENSYRSALQIDDKFFPAYLNLANIYFVRQQWGEAEKMYERALPLGGDRPEFLENKAWFDRLSSDRQASALYSGNYFHTRKSYRSAIEYYRQVAHEKIDDINFYLCFANSYKLIGDETRALEIYDLGIKNHPRNVQIHLCKIWLLQNLRPIAEAISATKFALQLIPDSLAFRLELMRLMPIVYEKTEDIEYYRSKYERELQKAIDTLCLETREQREEALQGVSWRTNFYLQYQARNDLELQNKYGNLVYQITTATLPDRARKLAMPEPDNGKIRVGYISAHLRRHTVAKLFRGWLAYRDRQQFEVYSYSIDINGTIDDSTREYWHLSDRFYSFDQSQTIDTISRQIISDRLHILVYLDIGMDARTTPLAGLRLAPVQCVTWGHPITSGLPTIDYFLSSELMEPEDGDSHYREKLIRLPNLSIAYPKPNLPETQKTRSEMGLKEGSIVYLNCQTLFKYLPQNDDIFPRIARKVPRSQFVFIAHQSDFVTRCFEERLIKAFDSFGLNWHEYGTIVPKLDQSNYFFLNLLSDIYLDNLSWSGGNTTLEAIACHLPVVTCPGEFMRGRHSAAILRMLGIPETIARDKEQYIEIAVRLGLDPEWRQEIKNKTRQNEDRVFDDRTGITELENFYRSVVATYPDPLL</sequence>
<name>A0AAW9QS53_9CHRO</name>
<dbReference type="PANTHER" id="PTHR44835:SF1">
    <property type="entry name" value="PROTEIN O-GLCNAC TRANSFERASE"/>
    <property type="match status" value="1"/>
</dbReference>
<feature type="domain" description="O-GlcNAc transferase C-terminal" evidence="9">
    <location>
        <begin position="519"/>
        <end position="670"/>
    </location>
</feature>
<feature type="repeat" description="TPR" evidence="8">
    <location>
        <begin position="165"/>
        <end position="198"/>
    </location>
</feature>
<dbReference type="InterPro" id="IPR019734">
    <property type="entry name" value="TPR_rpt"/>
</dbReference>
<evidence type="ECO:0000313" key="11">
    <source>
        <dbReference type="Proteomes" id="UP001328733"/>
    </source>
</evidence>
<dbReference type="EMBL" id="JBAFSM010000010">
    <property type="protein sequence ID" value="MEG3436777.1"/>
    <property type="molecule type" value="Genomic_DNA"/>
</dbReference>
<comment type="similarity">
    <text evidence="2">Belongs to the glycosyltransferase 41 family. O-GlcNAc transferase subfamily.</text>
</comment>
<dbReference type="InterPro" id="IPR051939">
    <property type="entry name" value="Glycosyltr_41/O-GlcNAc_trsf"/>
</dbReference>